<gene>
    <name evidence="1" type="ORF">O163_12335</name>
</gene>
<sequence>MLLDIRHIAGIILLFARGLMEIKKKQNRMAQRRVRILFGSRI</sequence>
<accession>U5CMR5</accession>
<dbReference type="EMBL" id="AXDC01000041">
    <property type="protein sequence ID" value="ERM91089.1"/>
    <property type="molecule type" value="Genomic_DNA"/>
</dbReference>
<evidence type="ECO:0000313" key="2">
    <source>
        <dbReference type="Proteomes" id="UP000016856"/>
    </source>
</evidence>
<dbReference type="AlphaFoldDB" id="U5CMR5"/>
<name>U5CMR5_CALSX</name>
<dbReference type="RefSeq" id="WP_022588708.1">
    <property type="nucleotide sequence ID" value="NZ_AXDC01000041.1"/>
</dbReference>
<reference evidence="1 2" key="1">
    <citation type="journal article" date="2013" name="Genome Announc.">
        <title>Draft Genome Sequence of an Anaerobic and Extremophilic Bacterium, Caldanaerobacter yonseiensis, Isolated from a Geothermal Hot Stream.</title>
        <authorList>
            <person name="Lee S.J."/>
            <person name="Lee Y.J."/>
            <person name="Park G.S."/>
            <person name="Kim B.C."/>
            <person name="Lee S.J."/>
            <person name="Shin J.H."/>
            <person name="Lee D.W."/>
        </authorList>
    </citation>
    <scope>NUCLEOTIDE SEQUENCE [LARGE SCALE GENOMIC DNA]</scope>
    <source>
        <strain evidence="1 2">KB-1</strain>
    </source>
</reference>
<dbReference type="Proteomes" id="UP000016856">
    <property type="component" value="Unassembled WGS sequence"/>
</dbReference>
<evidence type="ECO:0000313" key="1">
    <source>
        <dbReference type="EMBL" id="ERM91089.1"/>
    </source>
</evidence>
<proteinExistence type="predicted"/>
<protein>
    <submittedName>
        <fullName evidence="1">Uncharacterized protein</fullName>
    </submittedName>
</protein>
<dbReference type="PATRIC" id="fig|1388761.3.peg.2478"/>
<organism evidence="1 2">
    <name type="scientific">Caldanaerobacter subterraneus subsp. yonseiensis KB-1</name>
    <dbReference type="NCBI Taxonomy" id="1388761"/>
    <lineage>
        <taxon>Bacteria</taxon>
        <taxon>Bacillati</taxon>
        <taxon>Bacillota</taxon>
        <taxon>Clostridia</taxon>
        <taxon>Thermoanaerobacterales</taxon>
        <taxon>Thermoanaerobacteraceae</taxon>
        <taxon>Caldanaerobacter</taxon>
    </lineage>
</organism>
<comment type="caution">
    <text evidence="1">The sequence shown here is derived from an EMBL/GenBank/DDBJ whole genome shotgun (WGS) entry which is preliminary data.</text>
</comment>